<dbReference type="Proteomes" id="UP000650467">
    <property type="component" value="Unassembled WGS sequence"/>
</dbReference>
<feature type="region of interest" description="Disordered" evidence="1">
    <location>
        <begin position="39"/>
        <end position="104"/>
    </location>
</feature>
<proteinExistence type="predicted"/>
<protein>
    <submittedName>
        <fullName evidence="2">Uncharacterized protein</fullName>
    </submittedName>
</protein>
<evidence type="ECO:0000313" key="3">
    <source>
        <dbReference type="Proteomes" id="UP000650467"/>
    </source>
</evidence>
<evidence type="ECO:0000256" key="1">
    <source>
        <dbReference type="SAM" id="MobiDB-lite"/>
    </source>
</evidence>
<organism evidence="2 3">
    <name type="scientific">Chlamydomonas incerta</name>
    <dbReference type="NCBI Taxonomy" id="51695"/>
    <lineage>
        <taxon>Eukaryota</taxon>
        <taxon>Viridiplantae</taxon>
        <taxon>Chlorophyta</taxon>
        <taxon>core chlorophytes</taxon>
        <taxon>Chlorophyceae</taxon>
        <taxon>CS clade</taxon>
        <taxon>Chlamydomonadales</taxon>
        <taxon>Chlamydomonadaceae</taxon>
        <taxon>Chlamydomonas</taxon>
    </lineage>
</organism>
<feature type="compositionally biased region" description="Basic and acidic residues" evidence="1">
    <location>
        <begin position="49"/>
        <end position="58"/>
    </location>
</feature>
<feature type="region of interest" description="Disordered" evidence="1">
    <location>
        <begin position="252"/>
        <end position="285"/>
    </location>
</feature>
<evidence type="ECO:0000313" key="2">
    <source>
        <dbReference type="EMBL" id="KAG2434607.1"/>
    </source>
</evidence>
<dbReference type="EMBL" id="JAEHOC010000016">
    <property type="protein sequence ID" value="KAG2434607.1"/>
    <property type="molecule type" value="Genomic_DNA"/>
</dbReference>
<feature type="compositionally biased region" description="Basic and acidic residues" evidence="1">
    <location>
        <begin position="68"/>
        <end position="80"/>
    </location>
</feature>
<sequence>MACMGARAPAGCGPAVTRAPAGSGSQVLIFTARTRDFTANSAPNADTASHIDHTDARRSHSLSSPGSHHLEPPRPDDFSHAHTGATSPASGSARLTGGSHTRPANSSLAAHGCYRVVGPARICKRGDNLVAHLFPGGRLELLDRDGNATSLGAVPPAASPYGGFGGGGGVPMPYGAFAAAAAAGAEHYAVVSPAAPLAAGAGAGGESAWSAGASLFSIADEDAPPAAAACVSVAAAAGGGGGAAAAAAPVMSSGVGGGHRQQQRPRGGAASGGGGRGESGGGGGGCAAGGGGVDLDLQPAVHHLNGHTYLSVRCMPPSAVIELGADAQLCHPINMTPPDAACC</sequence>
<comment type="caution">
    <text evidence="2">The sequence shown here is derived from an EMBL/GenBank/DDBJ whole genome shotgun (WGS) entry which is preliminary data.</text>
</comment>
<accession>A0A835VZ35</accession>
<gene>
    <name evidence="2" type="ORF">HXX76_007502</name>
</gene>
<dbReference type="AlphaFoldDB" id="A0A835VZ35"/>
<name>A0A835VZ35_CHLIN</name>
<feature type="region of interest" description="Disordered" evidence="1">
    <location>
        <begin position="1"/>
        <end position="21"/>
    </location>
</feature>
<reference evidence="2" key="1">
    <citation type="journal article" date="2020" name="bioRxiv">
        <title>Comparative genomics of Chlamydomonas.</title>
        <authorList>
            <person name="Craig R.J."/>
            <person name="Hasan A.R."/>
            <person name="Ness R.W."/>
            <person name="Keightley P.D."/>
        </authorList>
    </citation>
    <scope>NUCLEOTIDE SEQUENCE</scope>
    <source>
        <strain evidence="2">SAG 7.73</strain>
    </source>
</reference>
<feature type="compositionally biased region" description="Gly residues" evidence="1">
    <location>
        <begin position="269"/>
        <end position="285"/>
    </location>
</feature>
<dbReference type="OrthoDB" id="542465at2759"/>
<keyword evidence="3" id="KW-1185">Reference proteome</keyword>